<keyword evidence="1" id="KW-0812">Transmembrane</keyword>
<dbReference type="EMBL" id="JANIIK010000035">
    <property type="protein sequence ID" value="KAJ3613141.1"/>
    <property type="molecule type" value="Genomic_DNA"/>
</dbReference>
<dbReference type="PANTHER" id="PTHR14237">
    <property type="entry name" value="MOLYBDOPTERIN COFACTOR SULFURASE MOSC"/>
    <property type="match status" value="1"/>
</dbReference>
<dbReference type="AlphaFoldDB" id="A0A9Q0EWP1"/>
<dbReference type="InterPro" id="IPR011037">
    <property type="entry name" value="Pyrv_Knase-like_insert_dom_sf"/>
</dbReference>
<comment type="caution">
    <text evidence="3">The sequence shown here is derived from an EMBL/GenBank/DDBJ whole genome shotgun (WGS) entry which is preliminary data.</text>
</comment>
<keyword evidence="4" id="KW-1185">Reference proteome</keyword>
<dbReference type="Pfam" id="PF03473">
    <property type="entry name" value="MOSC"/>
    <property type="match status" value="1"/>
</dbReference>
<reference evidence="3" key="1">
    <citation type="submission" date="2022-07" db="EMBL/GenBank/DDBJ databases">
        <title>Chromosome-level genome of Muraenolepis orangiensis.</title>
        <authorList>
            <person name="Kim J."/>
        </authorList>
    </citation>
    <scope>NUCLEOTIDE SEQUENCE</scope>
    <source>
        <strain evidence="3">KU_S4_2022</strain>
        <tissue evidence="3">Muscle</tissue>
    </source>
</reference>
<dbReference type="GO" id="GO:0042126">
    <property type="term" value="P:nitrate metabolic process"/>
    <property type="evidence" value="ECO:0007669"/>
    <property type="project" value="TreeGrafter"/>
</dbReference>
<dbReference type="PROSITE" id="PS51340">
    <property type="entry name" value="MOSC"/>
    <property type="match status" value="1"/>
</dbReference>
<dbReference type="GO" id="GO:0043546">
    <property type="term" value="F:molybdopterin cofactor binding"/>
    <property type="evidence" value="ECO:0007669"/>
    <property type="project" value="TreeGrafter"/>
</dbReference>
<dbReference type="GO" id="GO:0030151">
    <property type="term" value="F:molybdenum ion binding"/>
    <property type="evidence" value="ECO:0007669"/>
    <property type="project" value="InterPro"/>
</dbReference>
<dbReference type="SUPFAM" id="SSF141673">
    <property type="entry name" value="MOSC N-terminal domain-like"/>
    <property type="match status" value="1"/>
</dbReference>
<organism evidence="3 4">
    <name type="scientific">Muraenolepis orangiensis</name>
    <name type="common">Patagonian moray cod</name>
    <dbReference type="NCBI Taxonomy" id="630683"/>
    <lineage>
        <taxon>Eukaryota</taxon>
        <taxon>Metazoa</taxon>
        <taxon>Chordata</taxon>
        <taxon>Craniata</taxon>
        <taxon>Vertebrata</taxon>
        <taxon>Euteleostomi</taxon>
        <taxon>Actinopterygii</taxon>
        <taxon>Neopterygii</taxon>
        <taxon>Teleostei</taxon>
        <taxon>Neoteleostei</taxon>
        <taxon>Acanthomorphata</taxon>
        <taxon>Zeiogadaria</taxon>
        <taxon>Gadariae</taxon>
        <taxon>Gadiformes</taxon>
        <taxon>Muraenolepidoidei</taxon>
        <taxon>Muraenolepididae</taxon>
        <taxon>Muraenolepis</taxon>
    </lineage>
</organism>
<dbReference type="GO" id="GO:0008940">
    <property type="term" value="F:nitrate reductase activity"/>
    <property type="evidence" value="ECO:0007669"/>
    <property type="project" value="TreeGrafter"/>
</dbReference>
<evidence type="ECO:0000259" key="2">
    <source>
        <dbReference type="PROSITE" id="PS51340"/>
    </source>
</evidence>
<protein>
    <recommendedName>
        <fullName evidence="2">MOSC domain-containing protein</fullName>
    </recommendedName>
</protein>
<feature type="domain" description="MOSC" evidence="2">
    <location>
        <begin position="196"/>
        <end position="344"/>
    </location>
</feature>
<proteinExistence type="predicted"/>
<dbReference type="GO" id="GO:0030170">
    <property type="term" value="F:pyridoxal phosphate binding"/>
    <property type="evidence" value="ECO:0007669"/>
    <property type="project" value="InterPro"/>
</dbReference>
<feature type="transmembrane region" description="Helical" evidence="1">
    <location>
        <begin position="34"/>
        <end position="53"/>
    </location>
</feature>
<dbReference type="Pfam" id="PF03476">
    <property type="entry name" value="MOSC_N"/>
    <property type="match status" value="1"/>
</dbReference>
<sequence length="346" mass="39207">MTRTDRPSSSPPPTLGHPKEVPMAFTGLMPNAQFLIPICGTVVTVVLVILYALRLRREEKVRVGQVSQLLIYPLKSARSVSVKLAECHKMGLRNGALRDRHWMVVTEEGRMVIGTHEPRLVLVSLSCDGDQEVRLTAPDMDELRVPLRQPRNLVLNCRLFGDDIQGRDCGAEAAHWLTTFLGGRKTYRLVHFEPHMKTRKSWVQEKLFPRREEVAYAYAGPLLLLSQASVEDLSKRTEKDLTAQRFRPNIVIEGCSAFDEDSWDELQVGEVRLQRVMSCPRCMSTTIDPDTGVINRKEPLETLKGYRQCKPSERSIYKAAPLFGQLFLVKKTGKLQVGDVVYKISH</sequence>
<evidence type="ECO:0000313" key="3">
    <source>
        <dbReference type="EMBL" id="KAJ3613141.1"/>
    </source>
</evidence>
<accession>A0A9Q0EWP1</accession>
<keyword evidence="1" id="KW-1133">Transmembrane helix</keyword>
<evidence type="ECO:0000256" key="1">
    <source>
        <dbReference type="SAM" id="Phobius"/>
    </source>
</evidence>
<dbReference type="Proteomes" id="UP001148018">
    <property type="component" value="Unassembled WGS sequence"/>
</dbReference>
<dbReference type="SUPFAM" id="SSF50800">
    <property type="entry name" value="PK beta-barrel domain-like"/>
    <property type="match status" value="1"/>
</dbReference>
<dbReference type="PANTHER" id="PTHR14237:SF19">
    <property type="entry name" value="MITOCHONDRIAL AMIDOXIME REDUCING COMPONENT 1"/>
    <property type="match status" value="1"/>
</dbReference>
<dbReference type="OrthoDB" id="17255at2759"/>
<dbReference type="GO" id="GO:0005743">
    <property type="term" value="C:mitochondrial inner membrane"/>
    <property type="evidence" value="ECO:0007669"/>
    <property type="project" value="TreeGrafter"/>
</dbReference>
<gene>
    <name evidence="3" type="ORF">NHX12_019393</name>
</gene>
<dbReference type="InterPro" id="IPR005303">
    <property type="entry name" value="MOCOS_middle"/>
</dbReference>
<evidence type="ECO:0000313" key="4">
    <source>
        <dbReference type="Proteomes" id="UP001148018"/>
    </source>
</evidence>
<dbReference type="InterPro" id="IPR005302">
    <property type="entry name" value="MoCF_Sase_C"/>
</dbReference>
<keyword evidence="1" id="KW-0472">Membrane</keyword>
<name>A0A9Q0EWP1_9TELE</name>